<organism evidence="2 3">
    <name type="scientific">Cronartium quercuum f. sp. fusiforme G11</name>
    <dbReference type="NCBI Taxonomy" id="708437"/>
    <lineage>
        <taxon>Eukaryota</taxon>
        <taxon>Fungi</taxon>
        <taxon>Dikarya</taxon>
        <taxon>Basidiomycota</taxon>
        <taxon>Pucciniomycotina</taxon>
        <taxon>Pucciniomycetes</taxon>
        <taxon>Pucciniales</taxon>
        <taxon>Coleosporiaceae</taxon>
        <taxon>Cronartium</taxon>
    </lineage>
</organism>
<gene>
    <name evidence="2" type="ORF">CROQUDRAFT_661756</name>
</gene>
<evidence type="ECO:0000313" key="3">
    <source>
        <dbReference type="Proteomes" id="UP000886653"/>
    </source>
</evidence>
<protein>
    <submittedName>
        <fullName evidence="2">Uncharacterized protein</fullName>
    </submittedName>
</protein>
<evidence type="ECO:0000256" key="1">
    <source>
        <dbReference type="SAM" id="MobiDB-lite"/>
    </source>
</evidence>
<feature type="compositionally biased region" description="Polar residues" evidence="1">
    <location>
        <begin position="1"/>
        <end position="12"/>
    </location>
</feature>
<proteinExistence type="predicted"/>
<dbReference type="AlphaFoldDB" id="A0A9P6NFJ8"/>
<dbReference type="Proteomes" id="UP000886653">
    <property type="component" value="Unassembled WGS sequence"/>
</dbReference>
<accession>A0A9P6NFJ8</accession>
<sequence length="238" mass="26881">MKFENVYQTTSSKSKKREAPQEELAYDLNLFNELIDPSDAGEDFKSTVSLPKRARLEQNIEHRSPSSVWDWDDTSSTISNIPLSSSGIGFLESTWDDDNLNSNESEEVIIEGNHPMTIFVAELMATLASDSDDEIREMRTKMTLMGTSIPTTPNPSWYGNWQERQSQISMDSVLFDISTLFNKQVSQILNPIPKIILTHPDGSKQMATNSIPYPRPPPNVLPGPQDPQFLVCPMPRWC</sequence>
<feature type="region of interest" description="Disordered" evidence="1">
    <location>
        <begin position="1"/>
        <end position="20"/>
    </location>
</feature>
<comment type="caution">
    <text evidence="2">The sequence shown here is derived from an EMBL/GenBank/DDBJ whole genome shotgun (WGS) entry which is preliminary data.</text>
</comment>
<evidence type="ECO:0000313" key="2">
    <source>
        <dbReference type="EMBL" id="KAG0143088.1"/>
    </source>
</evidence>
<keyword evidence="3" id="KW-1185">Reference proteome</keyword>
<dbReference type="EMBL" id="MU167329">
    <property type="protein sequence ID" value="KAG0143088.1"/>
    <property type="molecule type" value="Genomic_DNA"/>
</dbReference>
<reference evidence="2" key="1">
    <citation type="submission" date="2013-11" db="EMBL/GenBank/DDBJ databases">
        <title>Genome sequence of the fusiform rust pathogen reveals effectors for host alternation and coevolution with pine.</title>
        <authorList>
            <consortium name="DOE Joint Genome Institute"/>
            <person name="Smith K."/>
            <person name="Pendleton A."/>
            <person name="Kubisiak T."/>
            <person name="Anderson C."/>
            <person name="Salamov A."/>
            <person name="Aerts A."/>
            <person name="Riley R."/>
            <person name="Clum A."/>
            <person name="Lindquist E."/>
            <person name="Ence D."/>
            <person name="Campbell M."/>
            <person name="Kronenberg Z."/>
            <person name="Feau N."/>
            <person name="Dhillon B."/>
            <person name="Hamelin R."/>
            <person name="Burleigh J."/>
            <person name="Smith J."/>
            <person name="Yandell M."/>
            <person name="Nelson C."/>
            <person name="Grigoriev I."/>
            <person name="Davis J."/>
        </authorList>
    </citation>
    <scope>NUCLEOTIDE SEQUENCE</scope>
    <source>
        <strain evidence="2">G11</strain>
    </source>
</reference>
<name>A0A9P6NFJ8_9BASI</name>